<dbReference type="RefSeq" id="WP_271419185.1">
    <property type="nucleotide sequence ID" value="NZ_CP115668.1"/>
</dbReference>
<keyword evidence="3 5" id="KW-0067">ATP-binding</keyword>
<evidence type="ECO:0000256" key="1">
    <source>
        <dbReference type="ARBA" id="ARBA00022448"/>
    </source>
</evidence>
<evidence type="ECO:0000256" key="3">
    <source>
        <dbReference type="ARBA" id="ARBA00022840"/>
    </source>
</evidence>
<organism evidence="5 6">
    <name type="scientific">Cutibacterium equinum</name>
    <dbReference type="NCBI Taxonomy" id="3016342"/>
    <lineage>
        <taxon>Bacteria</taxon>
        <taxon>Bacillati</taxon>
        <taxon>Actinomycetota</taxon>
        <taxon>Actinomycetes</taxon>
        <taxon>Propionibacteriales</taxon>
        <taxon>Propionibacteriaceae</taxon>
        <taxon>Cutibacterium</taxon>
    </lineage>
</organism>
<dbReference type="InterPro" id="IPR003439">
    <property type="entry name" value="ABC_transporter-like_ATP-bd"/>
</dbReference>
<dbReference type="InterPro" id="IPR050153">
    <property type="entry name" value="Metal_Ion_Import_ABC"/>
</dbReference>
<evidence type="ECO:0000313" key="5">
    <source>
        <dbReference type="EMBL" id="WCC81007.1"/>
    </source>
</evidence>
<evidence type="ECO:0000313" key="6">
    <source>
        <dbReference type="Proteomes" id="UP001212097"/>
    </source>
</evidence>
<proteinExistence type="predicted"/>
<dbReference type="PROSITE" id="PS00211">
    <property type="entry name" value="ABC_TRANSPORTER_1"/>
    <property type="match status" value="1"/>
</dbReference>
<dbReference type="EMBL" id="CP115668">
    <property type="protein sequence ID" value="WCC81007.1"/>
    <property type="molecule type" value="Genomic_DNA"/>
</dbReference>
<dbReference type="GO" id="GO:0005524">
    <property type="term" value="F:ATP binding"/>
    <property type="evidence" value="ECO:0007669"/>
    <property type="project" value="UniProtKB-KW"/>
</dbReference>
<dbReference type="PANTHER" id="PTHR42734">
    <property type="entry name" value="METAL TRANSPORT SYSTEM ATP-BINDING PROTEIN TM_0124-RELATED"/>
    <property type="match status" value="1"/>
</dbReference>
<reference evidence="5 6" key="1">
    <citation type="submission" date="2023-01" db="EMBL/GenBank/DDBJ databases">
        <authorList>
            <person name="Lee S.H."/>
            <person name="Jung H.S."/>
            <person name="Yun J.U."/>
        </authorList>
    </citation>
    <scope>NUCLEOTIDE SEQUENCE [LARGE SCALE GENOMIC DNA]</scope>
    <source>
        <strain evidence="5 6">CBA3108</strain>
    </source>
</reference>
<dbReference type="InterPro" id="IPR017871">
    <property type="entry name" value="ABC_transporter-like_CS"/>
</dbReference>
<evidence type="ECO:0000256" key="2">
    <source>
        <dbReference type="ARBA" id="ARBA00022741"/>
    </source>
</evidence>
<dbReference type="SUPFAM" id="SSF52540">
    <property type="entry name" value="P-loop containing nucleoside triphosphate hydrolases"/>
    <property type="match status" value="1"/>
</dbReference>
<evidence type="ECO:0000259" key="4">
    <source>
        <dbReference type="PROSITE" id="PS50893"/>
    </source>
</evidence>
<dbReference type="SMART" id="SM00382">
    <property type="entry name" value="AAA"/>
    <property type="match status" value="1"/>
</dbReference>
<dbReference type="InterPro" id="IPR027417">
    <property type="entry name" value="P-loop_NTPase"/>
</dbReference>
<dbReference type="PANTHER" id="PTHR42734:SF21">
    <property type="entry name" value="IRON ABC TRANSPORTER, ATP-BINDING PROTEIN"/>
    <property type="match status" value="1"/>
</dbReference>
<reference evidence="5 6" key="2">
    <citation type="submission" date="2023-06" db="EMBL/GenBank/DDBJ databases">
        <title>The Gram-positive Non-spore-bearing Anaerobic Bacilli of Human Feces.</title>
        <authorList>
            <person name="Eggerth A.H."/>
        </authorList>
    </citation>
    <scope>NUCLEOTIDE SEQUENCE [LARGE SCALE GENOMIC DNA]</scope>
    <source>
        <strain evidence="5 6">CBA3108</strain>
    </source>
</reference>
<name>A0ABY7R158_9ACTN</name>
<dbReference type="Pfam" id="PF00005">
    <property type="entry name" value="ABC_tran"/>
    <property type="match status" value="1"/>
</dbReference>
<keyword evidence="1" id="KW-0813">Transport</keyword>
<dbReference type="PROSITE" id="PS50893">
    <property type="entry name" value="ABC_TRANSPORTER_2"/>
    <property type="match status" value="1"/>
</dbReference>
<dbReference type="Proteomes" id="UP001212097">
    <property type="component" value="Chromosome"/>
</dbReference>
<dbReference type="Gene3D" id="3.40.50.300">
    <property type="entry name" value="P-loop containing nucleotide triphosphate hydrolases"/>
    <property type="match status" value="1"/>
</dbReference>
<dbReference type="InterPro" id="IPR003593">
    <property type="entry name" value="AAA+_ATPase"/>
</dbReference>
<keyword evidence="2" id="KW-0547">Nucleotide-binding</keyword>
<sequence>MSAPVHAPAIRVRGIDFSYGRAQDPVLTGITLPDMDAGTITSLIGPNGAGKSTLLRCIAGLEKCGGDVATDRVLYLPQDPPPASSLTVFESVMVARQQAFKGLCGLRVTSAALRDVSEVIEVLGLGPLAARTMAQLSGGQRQLVSFAQAVIRRPSALLLDEPTSALDLRNQLLLLDRIRQAAKDIPAAVIMTVHDLGQVARFSDQVVVLSCGRVHSVGDPRDVITQDMLREVYGVNATVYSTADGGIAVEASQALS</sequence>
<feature type="domain" description="ABC transporter" evidence="4">
    <location>
        <begin position="10"/>
        <end position="236"/>
    </location>
</feature>
<accession>A0ABY7R158</accession>
<keyword evidence="6" id="KW-1185">Reference proteome</keyword>
<gene>
    <name evidence="5" type="ORF">O6R08_02735</name>
</gene>
<protein>
    <submittedName>
        <fullName evidence="5">ABC transporter ATP-binding protein</fullName>
    </submittedName>
</protein>